<protein>
    <submittedName>
        <fullName evidence="2">Similar to mudrA protein putative</fullName>
    </submittedName>
</protein>
<proteinExistence type="predicted"/>
<reference evidence="2" key="2">
    <citation type="submission" date="2011-02" db="EMBL/GenBank/DDBJ databases">
        <authorList>
            <person name="MacLean D."/>
        </authorList>
    </citation>
    <scope>NUCLEOTIDE SEQUENCE</scope>
</reference>
<gene>
    <name evidence="2" type="primary">AlNc14C491G11919</name>
    <name evidence="2" type="ORF">ALNC14_134090</name>
</gene>
<dbReference type="PANTHER" id="PTHR31973">
    <property type="entry name" value="POLYPROTEIN, PUTATIVE-RELATED"/>
    <property type="match status" value="1"/>
</dbReference>
<accession>F0X0H5</accession>
<organism evidence="2">
    <name type="scientific">Albugo laibachii Nc14</name>
    <dbReference type="NCBI Taxonomy" id="890382"/>
    <lineage>
        <taxon>Eukaryota</taxon>
        <taxon>Sar</taxon>
        <taxon>Stramenopiles</taxon>
        <taxon>Oomycota</taxon>
        <taxon>Peronosporomycetes</taxon>
        <taxon>Albuginales</taxon>
        <taxon>Albuginaceae</taxon>
        <taxon>Albugo</taxon>
    </lineage>
</organism>
<dbReference type="PANTHER" id="PTHR31973:SF187">
    <property type="entry name" value="MUTATOR TRANSPOSASE MUDRA PROTEIN"/>
    <property type="match status" value="1"/>
</dbReference>
<dbReference type="InterPro" id="IPR018289">
    <property type="entry name" value="MULE_transposase_dom"/>
</dbReference>
<evidence type="ECO:0000259" key="1">
    <source>
        <dbReference type="Pfam" id="PF10551"/>
    </source>
</evidence>
<sequence>MTGESFFRLALVFREGIHTFQHYAPRGLCVDGTFLKTTVGGILLVACFCNGNMELQIIAITVVSIENQDNWVFFLKFLLAHLIQPPAFIVSGRDKGLIPAVKAIESIHHHLNCFRRIMENSNTKFKSKQMKRMAWNVARA</sequence>
<evidence type="ECO:0000313" key="2">
    <source>
        <dbReference type="EMBL" id="CCA27265.1"/>
    </source>
</evidence>
<dbReference type="AlphaFoldDB" id="F0X0H5"/>
<name>F0X0H5_9STRA</name>
<dbReference type="Pfam" id="PF10551">
    <property type="entry name" value="MULE"/>
    <property type="match status" value="1"/>
</dbReference>
<feature type="domain" description="MULE transposase" evidence="1">
    <location>
        <begin position="28"/>
        <end position="120"/>
    </location>
</feature>
<reference evidence="2" key="1">
    <citation type="journal article" date="2011" name="PLoS Biol.">
        <title>Gene gain and loss during evolution of obligate parasitism in the white rust pathogen of Arabidopsis thaliana.</title>
        <authorList>
            <person name="Kemen E."/>
            <person name="Gardiner A."/>
            <person name="Schultz-Larsen T."/>
            <person name="Kemen A.C."/>
            <person name="Balmuth A.L."/>
            <person name="Robert-Seilaniantz A."/>
            <person name="Bailey K."/>
            <person name="Holub E."/>
            <person name="Studholme D.J."/>
            <person name="Maclean D."/>
            <person name="Jones J.D."/>
        </authorList>
    </citation>
    <scope>NUCLEOTIDE SEQUENCE</scope>
</reference>
<dbReference type="EMBL" id="FR824530">
    <property type="protein sequence ID" value="CCA27265.1"/>
    <property type="molecule type" value="Genomic_DNA"/>
</dbReference>
<dbReference type="HOGENOM" id="CLU_110985_1_0_1"/>